<protein>
    <submittedName>
        <fullName evidence="1">PEROXIDASE_4 domain-containing protein</fullName>
    </submittedName>
</protein>
<organism evidence="1">
    <name type="scientific">Haemonchus placei</name>
    <name type="common">Barber's pole worm</name>
    <dbReference type="NCBI Taxonomy" id="6290"/>
    <lineage>
        <taxon>Eukaryota</taxon>
        <taxon>Metazoa</taxon>
        <taxon>Ecdysozoa</taxon>
        <taxon>Nematoda</taxon>
        <taxon>Chromadorea</taxon>
        <taxon>Rhabditida</taxon>
        <taxon>Rhabditina</taxon>
        <taxon>Rhabditomorpha</taxon>
        <taxon>Strongyloidea</taxon>
        <taxon>Trichostrongylidae</taxon>
        <taxon>Haemonchus</taxon>
    </lineage>
</organism>
<evidence type="ECO:0000313" key="1">
    <source>
        <dbReference type="WBParaSite" id="HPLM_0002072401-mRNA-1"/>
    </source>
</evidence>
<name>A0A0N4X8N2_HAEPC</name>
<dbReference type="WBParaSite" id="HPLM_0002072401-mRNA-1">
    <property type="protein sequence ID" value="HPLM_0002072401-mRNA-1"/>
    <property type="gene ID" value="HPLM_0002072401"/>
</dbReference>
<reference evidence="1" key="1">
    <citation type="submission" date="2017-02" db="UniProtKB">
        <authorList>
            <consortium name="WormBaseParasite"/>
        </authorList>
    </citation>
    <scope>IDENTIFICATION</scope>
</reference>
<dbReference type="AlphaFoldDB" id="A0A0N4X8N2"/>
<accession>A0A0N4X8N2</accession>
<sequence>LDVVLATGFAFKGCTLPKALDVFISTFTTFGWDIIFDIFSMYDIIFFPSSGGKILVGERHTEPRLHHVNLNRPFIAQYFASVDNIIELQLRKHDVSPMFVLLQHQGEIVIRVFFDIRVKVLE</sequence>
<proteinExistence type="predicted"/>